<dbReference type="Proteomes" id="UP000032702">
    <property type="component" value="Unassembled WGS sequence"/>
</dbReference>
<evidence type="ECO:0000313" key="2">
    <source>
        <dbReference type="EMBL" id="EAU66908.1"/>
    </source>
</evidence>
<protein>
    <submittedName>
        <fullName evidence="2">Uncharacterized protein</fullName>
    </submittedName>
</protein>
<gene>
    <name evidence="2" type="ORF">STIAU_0081</name>
</gene>
<proteinExistence type="predicted"/>
<sequence length="509" mass="55541">MPFRGASRASDEPVVLRNDDDARVGEGEASRLVLLQVIAHAGVGRDPYPLVDDGVLHLGVTANVHPIEEHRARHLRVGVHPRPAEEDALAHHAAGDDAAPGHQRVERPAHPIPGLMDELRRRAVLVRRAQGPVRVVQVELRVHRDQIHGGLVVGLERSHVPPVRVGPIPARDGVAGEVVILDVVAVLQRLREDVLSEVVLGALLACIGLQQILEHLPAEDVVAHAGQGHGGPVWHRLGVLGLLLELGDAAPLVHLHDAEAVGVRQRRRVRGDGDVRALGLVHLHHVRDVHLVDVVAGEDGHVLRPVVLHQVKVLVDGVRRAPVPNGPQLLVAVHLRRHQRDEVIREKRAEAPAPLDVLGERLRLELRQDIDGVDARVDEVVECEVDDAELRAEGDGGLRALRGEWCQTSSLASGQDHAEDVLRHMSGSLSGPRHISRPRTGKIRSAVGFHRRRASNRVLPAPSRSSEARCCSGFIGVRRKWRGVPGPSSNFDFGRRFPPFLGPMPCARF</sequence>
<dbReference type="EMBL" id="AAMD01000044">
    <property type="protein sequence ID" value="EAU66908.1"/>
    <property type="molecule type" value="Genomic_DNA"/>
</dbReference>
<accession>Q093L8</accession>
<organism evidence="2 3">
    <name type="scientific">Stigmatella aurantiaca (strain DW4/3-1)</name>
    <dbReference type="NCBI Taxonomy" id="378806"/>
    <lineage>
        <taxon>Bacteria</taxon>
        <taxon>Pseudomonadati</taxon>
        <taxon>Myxococcota</taxon>
        <taxon>Myxococcia</taxon>
        <taxon>Myxococcales</taxon>
        <taxon>Cystobacterineae</taxon>
        <taxon>Archangiaceae</taxon>
        <taxon>Stigmatella</taxon>
    </lineage>
</organism>
<reference evidence="2 3" key="1">
    <citation type="submission" date="2006-04" db="EMBL/GenBank/DDBJ databases">
        <authorList>
            <person name="Nierman W.C."/>
        </authorList>
    </citation>
    <scope>NUCLEOTIDE SEQUENCE [LARGE SCALE GENOMIC DNA]</scope>
    <source>
        <strain evidence="2 3">DW4/3-1</strain>
    </source>
</reference>
<comment type="caution">
    <text evidence="2">The sequence shown here is derived from an EMBL/GenBank/DDBJ whole genome shotgun (WGS) entry which is preliminary data.</text>
</comment>
<evidence type="ECO:0000313" key="3">
    <source>
        <dbReference type="Proteomes" id="UP000032702"/>
    </source>
</evidence>
<evidence type="ECO:0000256" key="1">
    <source>
        <dbReference type="SAM" id="MobiDB-lite"/>
    </source>
</evidence>
<dbReference type="AlphaFoldDB" id="Q093L8"/>
<feature type="region of interest" description="Disordered" evidence="1">
    <location>
        <begin position="88"/>
        <end position="110"/>
    </location>
</feature>
<name>Q093L8_STIAD</name>